<dbReference type="SUPFAM" id="SSF63867">
    <property type="entry name" value="MoeA C-terminal domain-like"/>
    <property type="match status" value="1"/>
</dbReference>
<reference evidence="11 12" key="1">
    <citation type="submission" date="2022-04" db="EMBL/GenBank/DDBJ databases">
        <title>Halobacillus sp. isolated from saltern.</title>
        <authorList>
            <person name="Won M."/>
            <person name="Lee C.-M."/>
            <person name="Woen H.-Y."/>
            <person name="Kwon S.-W."/>
        </authorList>
    </citation>
    <scope>NUCLEOTIDE SEQUENCE [LARGE SCALE GENOMIC DNA]</scope>
    <source>
        <strain evidence="11 12">SSBR10-3</strain>
    </source>
</reference>
<dbReference type="EMBL" id="CP095073">
    <property type="protein sequence ID" value="UOQ43248.1"/>
    <property type="molecule type" value="Genomic_DNA"/>
</dbReference>
<evidence type="ECO:0000256" key="2">
    <source>
        <dbReference type="ARBA" id="ARBA00005046"/>
    </source>
</evidence>
<evidence type="ECO:0000256" key="7">
    <source>
        <dbReference type="ARBA" id="ARBA00023150"/>
    </source>
</evidence>
<keyword evidence="9" id="KW-0808">Transferase</keyword>
<keyword evidence="9" id="KW-0479">Metal-binding</keyword>
<evidence type="ECO:0000313" key="11">
    <source>
        <dbReference type="EMBL" id="UOQ43248.1"/>
    </source>
</evidence>
<comment type="function">
    <text evidence="1 9">Catalyzes the insertion of molybdate into adenylated molybdopterin with the concomitant release of AMP.</text>
</comment>
<comment type="cofactor">
    <cofactor evidence="9">
        <name>Mg(2+)</name>
        <dbReference type="ChEBI" id="CHEBI:18420"/>
    </cofactor>
</comment>
<dbReference type="Gene3D" id="2.170.190.11">
    <property type="entry name" value="Molybdopterin biosynthesis moea protein, domain 3"/>
    <property type="match status" value="1"/>
</dbReference>
<dbReference type="EC" id="2.10.1.1" evidence="4 9"/>
<comment type="pathway">
    <text evidence="2 9">Cofactor biosynthesis; molybdopterin biosynthesis.</text>
</comment>
<evidence type="ECO:0000259" key="10">
    <source>
        <dbReference type="SMART" id="SM00852"/>
    </source>
</evidence>
<organism evidence="11 12">
    <name type="scientific">Halobacillus salinarum</name>
    <dbReference type="NCBI Taxonomy" id="2932257"/>
    <lineage>
        <taxon>Bacteria</taxon>
        <taxon>Bacillati</taxon>
        <taxon>Bacillota</taxon>
        <taxon>Bacilli</taxon>
        <taxon>Bacillales</taxon>
        <taxon>Bacillaceae</taxon>
        <taxon>Halobacillus</taxon>
    </lineage>
</organism>
<dbReference type="Gene3D" id="3.90.105.10">
    <property type="entry name" value="Molybdopterin biosynthesis moea protein, domain 2"/>
    <property type="match status" value="1"/>
</dbReference>
<evidence type="ECO:0000313" key="12">
    <source>
        <dbReference type="Proteomes" id="UP000831787"/>
    </source>
</evidence>
<keyword evidence="6 9" id="KW-0500">Molybdenum</keyword>
<dbReference type="Gene3D" id="2.40.340.10">
    <property type="entry name" value="MoeA, C-terminal, domain IV"/>
    <property type="match status" value="1"/>
</dbReference>
<comment type="similarity">
    <text evidence="3 9">Belongs to the MoeA family.</text>
</comment>
<dbReference type="InterPro" id="IPR038987">
    <property type="entry name" value="MoeA-like"/>
</dbReference>
<feature type="domain" description="MoaB/Mog" evidence="10">
    <location>
        <begin position="189"/>
        <end position="327"/>
    </location>
</feature>
<dbReference type="InterPro" id="IPR005111">
    <property type="entry name" value="MoeA_C_domain_IV"/>
</dbReference>
<dbReference type="InterPro" id="IPR036688">
    <property type="entry name" value="MoeA_C_domain_IV_sf"/>
</dbReference>
<dbReference type="InterPro" id="IPR036425">
    <property type="entry name" value="MoaB/Mog-like_dom_sf"/>
</dbReference>
<evidence type="ECO:0000256" key="6">
    <source>
        <dbReference type="ARBA" id="ARBA00022505"/>
    </source>
</evidence>
<dbReference type="Gene3D" id="3.40.980.10">
    <property type="entry name" value="MoaB/Mog-like domain"/>
    <property type="match status" value="1"/>
</dbReference>
<dbReference type="RefSeq" id="WP_244708607.1">
    <property type="nucleotide sequence ID" value="NZ_CP095073.1"/>
</dbReference>
<evidence type="ECO:0000256" key="5">
    <source>
        <dbReference type="ARBA" id="ARBA00021108"/>
    </source>
</evidence>
<evidence type="ECO:0000256" key="4">
    <source>
        <dbReference type="ARBA" id="ARBA00013269"/>
    </source>
</evidence>
<evidence type="ECO:0000256" key="9">
    <source>
        <dbReference type="RuleBase" id="RU365090"/>
    </source>
</evidence>
<gene>
    <name evidence="11" type="ORF">MUN89_15090</name>
</gene>
<dbReference type="NCBIfam" id="NF045515">
    <property type="entry name" value="Glp_gephyrin"/>
    <property type="match status" value="1"/>
</dbReference>
<name>A0ABY4EH87_9BACI</name>
<comment type="catalytic activity">
    <reaction evidence="8">
        <text>adenylyl-molybdopterin + molybdate = Mo-molybdopterin + AMP + H(+)</text>
        <dbReference type="Rhea" id="RHEA:35047"/>
        <dbReference type="ChEBI" id="CHEBI:15378"/>
        <dbReference type="ChEBI" id="CHEBI:36264"/>
        <dbReference type="ChEBI" id="CHEBI:62727"/>
        <dbReference type="ChEBI" id="CHEBI:71302"/>
        <dbReference type="ChEBI" id="CHEBI:456215"/>
        <dbReference type="EC" id="2.10.1.1"/>
    </reaction>
</comment>
<dbReference type="NCBIfam" id="TIGR00177">
    <property type="entry name" value="molyb_syn"/>
    <property type="match status" value="1"/>
</dbReference>
<dbReference type="Proteomes" id="UP000831787">
    <property type="component" value="Chromosome"/>
</dbReference>
<accession>A0ABY4EH87</accession>
<dbReference type="PANTHER" id="PTHR10192:SF5">
    <property type="entry name" value="GEPHYRIN"/>
    <property type="match status" value="1"/>
</dbReference>
<evidence type="ECO:0000256" key="3">
    <source>
        <dbReference type="ARBA" id="ARBA00010763"/>
    </source>
</evidence>
<dbReference type="SUPFAM" id="SSF53218">
    <property type="entry name" value="Molybdenum cofactor biosynthesis proteins"/>
    <property type="match status" value="1"/>
</dbReference>
<dbReference type="Pfam" id="PF03453">
    <property type="entry name" value="MoeA_N"/>
    <property type="match status" value="1"/>
</dbReference>
<proteinExistence type="inferred from homology"/>
<protein>
    <recommendedName>
        <fullName evidence="5 9">Molybdopterin molybdenumtransferase</fullName>
        <ecNumber evidence="4 9">2.10.1.1</ecNumber>
    </recommendedName>
</protein>
<evidence type="ECO:0000256" key="1">
    <source>
        <dbReference type="ARBA" id="ARBA00002901"/>
    </source>
</evidence>
<dbReference type="InterPro" id="IPR005110">
    <property type="entry name" value="MoeA_linker/N"/>
</dbReference>
<keyword evidence="7 9" id="KW-0501">Molybdenum cofactor biosynthesis</keyword>
<keyword evidence="9" id="KW-0460">Magnesium</keyword>
<keyword evidence="12" id="KW-1185">Reference proteome</keyword>
<dbReference type="InterPro" id="IPR036135">
    <property type="entry name" value="MoeA_linker/N_sf"/>
</dbReference>
<dbReference type="InterPro" id="IPR001453">
    <property type="entry name" value="MoaB/Mog_dom"/>
</dbReference>
<dbReference type="SUPFAM" id="SSF63882">
    <property type="entry name" value="MoeA N-terminal region -like"/>
    <property type="match status" value="1"/>
</dbReference>
<evidence type="ECO:0000256" key="8">
    <source>
        <dbReference type="ARBA" id="ARBA00047317"/>
    </source>
</evidence>
<dbReference type="PANTHER" id="PTHR10192">
    <property type="entry name" value="MOLYBDOPTERIN BIOSYNTHESIS PROTEIN"/>
    <property type="match status" value="1"/>
</dbReference>
<dbReference type="CDD" id="cd00887">
    <property type="entry name" value="MoeA"/>
    <property type="match status" value="1"/>
</dbReference>
<sequence length="421" mass="46061">MKLHRKPIPVKEAVSKVMERMKKNSHERVNLENSHNRYLGEDITASHPIPPFDKSPYDGFALHSTDTIGLGRGQAEEFRVIEQIGAGHRASRPLKKGEAVRIMTGAEIPEGADCVAMFEICQAYEKNGQSYMSLKRELKPGQNVIHQGSETKKGTVLVQSGTKINPGIKALLATFGYDQVKVQRKPKVGIFATGTELLDVDESLEPGKIRNSNAYMITAQVERAGAEAVYLGKLKDDFSTCFEAVSKAAAEMDILITTGGVSVGDFDLMPDIYKELGAEVLFNKIAMRPGSVTTVAEVEGKLLFGLSGNPSACYVGFELFTFPIIQGFLANPFPFRRRTKAYLNKDFPKANPFMRFVRGKVTMRDGKIFASPAGIDKSAVVTSLAETDAFIVLPGGTKGFKLGDMVEVILIEDSGKQEAFH</sequence>
<dbReference type="Pfam" id="PF03454">
    <property type="entry name" value="MoeA_C"/>
    <property type="match status" value="1"/>
</dbReference>
<dbReference type="SMART" id="SM00852">
    <property type="entry name" value="MoCF_biosynth"/>
    <property type="match status" value="1"/>
</dbReference>
<dbReference type="Pfam" id="PF00994">
    <property type="entry name" value="MoCF_biosynth"/>
    <property type="match status" value="1"/>
</dbReference>